<keyword evidence="3" id="KW-1185">Reference proteome</keyword>
<dbReference type="Proteomes" id="UP000269289">
    <property type="component" value="Unassembled WGS sequence"/>
</dbReference>
<protein>
    <submittedName>
        <fullName evidence="2">ABC transporter permease</fullName>
    </submittedName>
</protein>
<evidence type="ECO:0000313" key="3">
    <source>
        <dbReference type="Proteomes" id="UP000269289"/>
    </source>
</evidence>
<name>A0A3M2J752_9CELL</name>
<dbReference type="AlphaFoldDB" id="A0A3M2J752"/>
<dbReference type="RefSeq" id="WP_122149938.1">
    <property type="nucleotide sequence ID" value="NZ_RFFI01000075.1"/>
</dbReference>
<dbReference type="EMBL" id="RFFI01000075">
    <property type="protein sequence ID" value="RMI08694.1"/>
    <property type="molecule type" value="Genomic_DNA"/>
</dbReference>
<evidence type="ECO:0000313" key="2">
    <source>
        <dbReference type="EMBL" id="RMI08694.1"/>
    </source>
</evidence>
<proteinExistence type="predicted"/>
<feature type="transmembrane region" description="Helical" evidence="1">
    <location>
        <begin position="79"/>
        <end position="104"/>
    </location>
</feature>
<comment type="caution">
    <text evidence="2">The sequence shown here is derived from an EMBL/GenBank/DDBJ whole genome shotgun (WGS) entry which is preliminary data.</text>
</comment>
<feature type="transmembrane region" description="Helical" evidence="1">
    <location>
        <begin position="156"/>
        <end position="180"/>
    </location>
</feature>
<keyword evidence="1" id="KW-0472">Membrane</keyword>
<reference evidence="2 3" key="1">
    <citation type="submission" date="2018-10" db="EMBL/GenBank/DDBJ databases">
        <title>Isolation, diversity and antifungal activity of actinobacteria from wheat.</title>
        <authorList>
            <person name="Han C."/>
        </authorList>
    </citation>
    <scope>NUCLEOTIDE SEQUENCE [LARGE SCALE GENOMIC DNA]</scope>
    <source>
        <strain evidence="2 3">NEAU-YY56</strain>
    </source>
</reference>
<feature type="transmembrane region" description="Helical" evidence="1">
    <location>
        <begin position="187"/>
        <end position="206"/>
    </location>
</feature>
<organism evidence="2 3">
    <name type="scientific">Cellulomonas triticagri</name>
    <dbReference type="NCBI Taxonomy" id="2483352"/>
    <lineage>
        <taxon>Bacteria</taxon>
        <taxon>Bacillati</taxon>
        <taxon>Actinomycetota</taxon>
        <taxon>Actinomycetes</taxon>
        <taxon>Micrococcales</taxon>
        <taxon>Cellulomonadaceae</taxon>
        <taxon>Cellulomonas</taxon>
    </lineage>
</organism>
<sequence>MSAATLTPPGTAAPARAGVPWTRLVGVELRKQVDTRAGRWLLALVVLVDVALVALYLWAADEAPGWSALTEASSAGQLLLLPLIGVLAATSEWSQRTALTTFALEPRRTRVHGAKAAAGIVLALGITVATLAVAAVATLVGGALHDGAGSWSLDGALLGGLALALVLLVLQGLGFGLALLSTPAAIVAYLALPTVWSLVSALVPALRDPADWLDMSGPLTGLMSGSLTGDGWAQLGTSTLLWVGVPLAVGLWRTARRDVA</sequence>
<accession>A0A3M2J752</accession>
<keyword evidence="1" id="KW-0812">Transmembrane</keyword>
<keyword evidence="1" id="KW-1133">Transmembrane helix</keyword>
<feature type="transmembrane region" description="Helical" evidence="1">
    <location>
        <begin position="116"/>
        <end position="144"/>
    </location>
</feature>
<dbReference type="OrthoDB" id="3822725at2"/>
<gene>
    <name evidence="2" type="ORF">EBM89_13485</name>
</gene>
<feature type="transmembrane region" description="Helical" evidence="1">
    <location>
        <begin position="232"/>
        <end position="252"/>
    </location>
</feature>
<evidence type="ECO:0000256" key="1">
    <source>
        <dbReference type="SAM" id="Phobius"/>
    </source>
</evidence>
<feature type="transmembrane region" description="Helical" evidence="1">
    <location>
        <begin position="40"/>
        <end position="59"/>
    </location>
</feature>